<dbReference type="EMBL" id="QJPH01000475">
    <property type="protein sequence ID" value="PZN72755.1"/>
    <property type="molecule type" value="Genomic_DNA"/>
</dbReference>
<proteinExistence type="predicted"/>
<protein>
    <recommendedName>
        <fullName evidence="3">DNA circulation N-terminal domain-containing protein</fullName>
    </recommendedName>
</protein>
<evidence type="ECO:0008006" key="3">
    <source>
        <dbReference type="Google" id="ProtNLM"/>
    </source>
</evidence>
<reference evidence="1 2" key="1">
    <citation type="journal article" date="2018" name="Aquat. Microb. Ecol.">
        <title>Gammaproteobacterial methanotrophs dominate.</title>
        <authorList>
            <person name="Rissanen A.J."/>
            <person name="Saarenheimo J."/>
            <person name="Tiirola M."/>
            <person name="Peura S."/>
            <person name="Aalto S.L."/>
            <person name="Karvinen A."/>
            <person name="Nykanen H."/>
        </authorList>
    </citation>
    <scope>NUCLEOTIDE SEQUENCE [LARGE SCALE GENOMIC DNA]</scope>
    <source>
        <strain evidence="1">AMbin10</strain>
    </source>
</reference>
<name>A0A2W4QKQ6_9GAMM</name>
<evidence type="ECO:0000313" key="2">
    <source>
        <dbReference type="Proteomes" id="UP000249396"/>
    </source>
</evidence>
<dbReference type="Proteomes" id="UP000249396">
    <property type="component" value="Unassembled WGS sequence"/>
</dbReference>
<accession>A0A2W4QKQ6</accession>
<evidence type="ECO:0000313" key="1">
    <source>
        <dbReference type="EMBL" id="PZN72755.1"/>
    </source>
</evidence>
<gene>
    <name evidence="1" type="ORF">DM484_24075</name>
</gene>
<comment type="caution">
    <text evidence="1">The sequence shown here is derived from an EMBL/GenBank/DDBJ whole genome shotgun (WGS) entry which is preliminary data.</text>
</comment>
<sequence length="295" mass="32037">MTVRIGSIELKGVQELLTEESRNLVEHRVPKLQGSVLQDFGREPVTVVVDGLLFSTEALSGLERLREAQNKAEPLPFAADVVVGTELTEVLIEDVRVRQVAGYPHRYRYTLRLREYKSPPQPANAAVSPVNHRVAADADAWGADSLAATSVLQDPASLSAAMRKNPGLLNHLSAGDLGASIAQNATLLKGADFSVILQTVSKVDPLKALALIQAVRDADSLGDFLQKYADEGLDFIGDLTGVDLSNAGTLIRTLNDGLEFIKKLKEVGQRTEKLLQDIKRFDPLASLKPLLDELQ</sequence>
<dbReference type="AlphaFoldDB" id="A0A2W4QKQ6"/>
<organism evidence="1 2">
    <name type="scientific">Candidatus Methylumidiphilus alinenensis</name>
    <dbReference type="NCBI Taxonomy" id="2202197"/>
    <lineage>
        <taxon>Bacteria</taxon>
        <taxon>Pseudomonadati</taxon>
        <taxon>Pseudomonadota</taxon>
        <taxon>Gammaproteobacteria</taxon>
        <taxon>Methylococcales</taxon>
        <taxon>Candidatus Methylumidiphilus</taxon>
    </lineage>
</organism>